<evidence type="ECO:0000256" key="1">
    <source>
        <dbReference type="SAM" id="MobiDB-lite"/>
    </source>
</evidence>
<feature type="compositionally biased region" description="Polar residues" evidence="1">
    <location>
        <begin position="489"/>
        <end position="517"/>
    </location>
</feature>
<feature type="transmembrane region" description="Helical" evidence="2">
    <location>
        <begin position="53"/>
        <end position="72"/>
    </location>
</feature>
<keyword evidence="2" id="KW-0812">Transmembrane</keyword>
<dbReference type="RefSeq" id="WP_227709818.1">
    <property type="nucleotide sequence ID" value="NZ_JAJEQW010000003.1"/>
</dbReference>
<dbReference type="Proteomes" id="UP001198893">
    <property type="component" value="Unassembled WGS sequence"/>
</dbReference>
<protein>
    <recommendedName>
        <fullName evidence="5">CvpA family protein</fullName>
    </recommendedName>
</protein>
<keyword evidence="2" id="KW-1133">Transmembrane helix</keyword>
<reference evidence="3" key="1">
    <citation type="submission" date="2021-10" db="EMBL/GenBank/DDBJ databases">
        <title>Anaerobic single-cell dispensing facilitates the cultivation of human gut bacteria.</title>
        <authorList>
            <person name="Afrizal A."/>
        </authorList>
    </citation>
    <scope>NUCLEOTIDE SEQUENCE</scope>
    <source>
        <strain evidence="3">CLA-AA-H204</strain>
    </source>
</reference>
<feature type="transmembrane region" description="Helical" evidence="2">
    <location>
        <begin position="93"/>
        <end position="111"/>
    </location>
</feature>
<evidence type="ECO:0000313" key="3">
    <source>
        <dbReference type="EMBL" id="MCC2241658.1"/>
    </source>
</evidence>
<proteinExistence type="predicted"/>
<evidence type="ECO:0000256" key="2">
    <source>
        <dbReference type="SAM" id="Phobius"/>
    </source>
</evidence>
<organism evidence="3 4">
    <name type="scientific">Roseburia amylophila</name>
    <dbReference type="NCBI Taxonomy" id="2981794"/>
    <lineage>
        <taxon>Bacteria</taxon>
        <taxon>Bacillati</taxon>
        <taxon>Bacillota</taxon>
        <taxon>Clostridia</taxon>
        <taxon>Lachnospirales</taxon>
        <taxon>Lachnospiraceae</taxon>
        <taxon>Roseburia</taxon>
    </lineage>
</organism>
<accession>A0AAW4WH63</accession>
<sequence>MAKKKKKMEFETMQVKLPHVKGLSIVLPVIYILWVAVMYYLLLPALNIHSRGLWLFVLGVILFPLGIIGALVSAARKAEGKSAGKLEKPVNGIFAAVGVIGILFLILLFYGSKMFHAQAYADILTIEDSDFNSDINTASSVSKIALMDTDSAVLLGNREIGSLSEVVSQYNVSEDYTQIDYQGAPTKVSALEYAGFFKYMGNKENGVPGYITVDPVGQKAQYVPVKEGMIYVPSAYFDKDLRRHIRMNYPDKLFGNLHFEVDEDGKPYYIASVYKYTIGLFGGETVEGAISCDPISGDCQYYDASEVPNWMDDVFDGDLLVEQYNWYGELSNGFMNSIFGKKGCKKCTETVVEDEDGDEESYEANFGYVAKDGDIWIYTGVTSVNDDASNIGFILVNERTSEAHYYSIAGADESSAMAAAEGEVQEKGYRASFPSLINVDGQPTYIMVLKDASGIVKLYGMVNVESYNMVTTAASLDECFAKYRKMTGSDGTENTGNPEEAENSSGDSNITAGNAQTAAKGKTIPEGETETRSFVISEMQYVEIAGETYVYLAGDDGMVYWQKFSDNEQLIFLHEGDTVTVNGIMDKDNIYWIDTIGIMQ</sequence>
<name>A0AAW4WH63_9FIRM</name>
<evidence type="ECO:0008006" key="5">
    <source>
        <dbReference type="Google" id="ProtNLM"/>
    </source>
</evidence>
<dbReference type="AlphaFoldDB" id="A0AAW4WH63"/>
<feature type="transmembrane region" description="Helical" evidence="2">
    <location>
        <begin position="20"/>
        <end position="41"/>
    </location>
</feature>
<comment type="caution">
    <text evidence="3">The sequence shown here is derived from an EMBL/GenBank/DDBJ whole genome shotgun (WGS) entry which is preliminary data.</text>
</comment>
<evidence type="ECO:0000313" key="4">
    <source>
        <dbReference type="Proteomes" id="UP001198893"/>
    </source>
</evidence>
<dbReference type="EMBL" id="JAJEQW010000003">
    <property type="protein sequence ID" value="MCC2241658.1"/>
    <property type="molecule type" value="Genomic_DNA"/>
</dbReference>
<feature type="region of interest" description="Disordered" evidence="1">
    <location>
        <begin position="488"/>
        <end position="526"/>
    </location>
</feature>
<keyword evidence="2" id="KW-0472">Membrane</keyword>
<gene>
    <name evidence="3" type="ORF">LKD47_04960</name>
</gene>